<evidence type="ECO:0000313" key="3">
    <source>
        <dbReference type="WBParaSite" id="SCUD_0002221101-mRNA-1"/>
    </source>
</evidence>
<dbReference type="Proteomes" id="UP000279833">
    <property type="component" value="Unassembled WGS sequence"/>
</dbReference>
<sequence length="154" mass="17887">MINCTIFLKELGNNWERFEQNSHVVVHLPSASYSESIRQQLGSIEELEYMESRQIARICEIRNPNRDVVIVTRAPISDDLLEYYNKLLGLTTAIETGQAENQCSISSRYRIIVPEAIKYFHFTNDHNYCKCRVNIFSLENDSKTQTPNCHGNRK</sequence>
<keyword evidence="2" id="KW-1185">Reference proteome</keyword>
<name>A0A183L4E8_9TREM</name>
<evidence type="ECO:0000313" key="2">
    <source>
        <dbReference type="Proteomes" id="UP000279833"/>
    </source>
</evidence>
<dbReference type="EMBL" id="UZAK01048650">
    <property type="protein sequence ID" value="VDP78072.1"/>
    <property type="molecule type" value="Genomic_DNA"/>
</dbReference>
<dbReference type="STRING" id="6186.A0A183L4E8"/>
<proteinExistence type="predicted"/>
<dbReference type="PANTHER" id="PTHR14465:SF0">
    <property type="entry name" value="IQ DOMAIN-CONTAINING PROTEIN H"/>
    <property type="match status" value="1"/>
</dbReference>
<gene>
    <name evidence="1" type="ORF">SCUD_LOCUS22209</name>
</gene>
<dbReference type="InterPro" id="IPR038752">
    <property type="entry name" value="IQCH"/>
</dbReference>
<reference evidence="1 2" key="2">
    <citation type="submission" date="2018-11" db="EMBL/GenBank/DDBJ databases">
        <authorList>
            <consortium name="Pathogen Informatics"/>
        </authorList>
    </citation>
    <scope>NUCLEOTIDE SEQUENCE [LARGE SCALE GENOMIC DNA]</scope>
    <source>
        <strain evidence="1">Dakar</strain>
        <strain evidence="2">Dakar, Senegal</strain>
    </source>
</reference>
<accession>A0A183L4E8</accession>
<dbReference type="PANTHER" id="PTHR14465">
    <property type="entry name" value="IQ DOMAIN-CONTAINING PROTEIN H"/>
    <property type="match status" value="1"/>
</dbReference>
<reference evidence="3" key="1">
    <citation type="submission" date="2016-06" db="UniProtKB">
        <authorList>
            <consortium name="WormBaseParasite"/>
        </authorList>
    </citation>
    <scope>IDENTIFICATION</scope>
</reference>
<organism evidence="3">
    <name type="scientific">Schistosoma curassoni</name>
    <dbReference type="NCBI Taxonomy" id="6186"/>
    <lineage>
        <taxon>Eukaryota</taxon>
        <taxon>Metazoa</taxon>
        <taxon>Spiralia</taxon>
        <taxon>Lophotrochozoa</taxon>
        <taxon>Platyhelminthes</taxon>
        <taxon>Trematoda</taxon>
        <taxon>Digenea</taxon>
        <taxon>Strigeidida</taxon>
        <taxon>Schistosomatoidea</taxon>
        <taxon>Schistosomatidae</taxon>
        <taxon>Schistosoma</taxon>
    </lineage>
</organism>
<dbReference type="WBParaSite" id="SCUD_0002221101-mRNA-1">
    <property type="protein sequence ID" value="SCUD_0002221101-mRNA-1"/>
    <property type="gene ID" value="SCUD_0002221101"/>
</dbReference>
<dbReference type="AlphaFoldDB" id="A0A183L4E8"/>
<protein>
    <submittedName>
        <fullName evidence="3">SNF2_N domain-containing protein</fullName>
    </submittedName>
</protein>
<evidence type="ECO:0000313" key="1">
    <source>
        <dbReference type="EMBL" id="VDP78072.1"/>
    </source>
</evidence>